<dbReference type="InterPro" id="IPR027417">
    <property type="entry name" value="P-loop_NTPase"/>
</dbReference>
<evidence type="ECO:0000259" key="1">
    <source>
        <dbReference type="PROSITE" id="PS50837"/>
    </source>
</evidence>
<dbReference type="Proteomes" id="UP000747542">
    <property type="component" value="Unassembled WGS sequence"/>
</dbReference>
<feature type="domain" description="NACHT" evidence="1">
    <location>
        <begin position="291"/>
        <end position="410"/>
    </location>
</feature>
<dbReference type="EMBL" id="JAHLQT010008712">
    <property type="protein sequence ID" value="KAG7173876.1"/>
    <property type="molecule type" value="Genomic_DNA"/>
</dbReference>
<name>A0A8J5N5L8_HOMAM</name>
<accession>A0A8J5N5L8</accession>
<feature type="non-terminal residue" evidence="2">
    <location>
        <position position="986"/>
    </location>
</feature>
<dbReference type="Pfam" id="PF05729">
    <property type="entry name" value="NACHT"/>
    <property type="match status" value="1"/>
</dbReference>
<evidence type="ECO:0000313" key="2">
    <source>
        <dbReference type="EMBL" id="KAG7173876.1"/>
    </source>
</evidence>
<dbReference type="PROSITE" id="PS50837">
    <property type="entry name" value="NACHT"/>
    <property type="match status" value="1"/>
</dbReference>
<reference evidence="2" key="1">
    <citation type="journal article" date="2021" name="Sci. Adv.">
        <title>The American lobster genome reveals insights on longevity, neural, and immune adaptations.</title>
        <authorList>
            <person name="Polinski J.M."/>
            <person name="Zimin A.V."/>
            <person name="Clark K.F."/>
            <person name="Kohn A.B."/>
            <person name="Sadowski N."/>
            <person name="Timp W."/>
            <person name="Ptitsyn A."/>
            <person name="Khanna P."/>
            <person name="Romanova D.Y."/>
            <person name="Williams P."/>
            <person name="Greenwood S.J."/>
            <person name="Moroz L.L."/>
            <person name="Walt D.R."/>
            <person name="Bodnar A.G."/>
        </authorList>
    </citation>
    <scope>NUCLEOTIDE SEQUENCE</scope>
    <source>
        <strain evidence="2">GMGI-L3</strain>
    </source>
</reference>
<comment type="caution">
    <text evidence="2">The sequence shown here is derived from an EMBL/GenBank/DDBJ whole genome shotgun (WGS) entry which is preliminary data.</text>
</comment>
<dbReference type="Gene3D" id="3.40.50.300">
    <property type="entry name" value="P-loop containing nucleotide triphosphate hydrolases"/>
    <property type="match status" value="1"/>
</dbReference>
<dbReference type="PANTHER" id="PTHR46844:SF1">
    <property type="entry name" value="SLR5058 PROTEIN"/>
    <property type="match status" value="1"/>
</dbReference>
<gene>
    <name evidence="2" type="primary">Nlrp10-L8</name>
    <name evidence="2" type="ORF">Hamer_G020024</name>
</gene>
<dbReference type="AlphaFoldDB" id="A0A8J5N5L8"/>
<dbReference type="InterPro" id="IPR007111">
    <property type="entry name" value="NACHT_NTPase"/>
</dbReference>
<protein>
    <submittedName>
        <fullName evidence="2">NACHT, LRR and PYD domains-containing protein 10-like 8</fullName>
    </submittedName>
</protein>
<proteinExistence type="predicted"/>
<keyword evidence="3" id="KW-1185">Reference proteome</keyword>
<dbReference type="PANTHER" id="PTHR46844">
    <property type="entry name" value="SLR5058 PROTEIN"/>
    <property type="match status" value="1"/>
</dbReference>
<evidence type="ECO:0000313" key="3">
    <source>
        <dbReference type="Proteomes" id="UP000747542"/>
    </source>
</evidence>
<organism evidence="2 3">
    <name type="scientific">Homarus americanus</name>
    <name type="common">American lobster</name>
    <dbReference type="NCBI Taxonomy" id="6706"/>
    <lineage>
        <taxon>Eukaryota</taxon>
        <taxon>Metazoa</taxon>
        <taxon>Ecdysozoa</taxon>
        <taxon>Arthropoda</taxon>
        <taxon>Crustacea</taxon>
        <taxon>Multicrustacea</taxon>
        <taxon>Malacostraca</taxon>
        <taxon>Eumalacostraca</taxon>
        <taxon>Eucarida</taxon>
        <taxon>Decapoda</taxon>
        <taxon>Pleocyemata</taxon>
        <taxon>Astacidea</taxon>
        <taxon>Nephropoidea</taxon>
        <taxon>Nephropidae</taxon>
        <taxon>Homarus</taxon>
    </lineage>
</organism>
<dbReference type="SUPFAM" id="SSF52540">
    <property type="entry name" value="P-loop containing nucleoside triphosphate hydrolases"/>
    <property type="match status" value="1"/>
</dbReference>
<sequence length="986" mass="113026">MAAKPPLLKMPDKITEDEKNSFRLIKMAFCTARYVLYTIFLWGTLQSQNQTLEDYLLNTKVYTMTKYKNCFNNMQRQKMTSRDLESKFDISHLYKAIIHACDKVNFVKVEQKDPNSLEWLINAIKDFRNEVSHSMLGITKETMMEKIDVLRNLLEKALDTAGLLYNRDPADIRAEIDTMNKDIKYIRDQPLAQTDISEYEIDLLNEKHRAKLGKEGLIELKEKYKNWSQINPVSFLEGERMHLRVSTVFTQIEVEAAGRKFKGSIVPYENVLSLCMDNAYSKTNNNINAPVIFLIEGPAGSGKTTLTKLMMSEWCTGGGSMQGLNEYELLLYMECRNLSISNFPQLLSQLMPRTNARYFKEGDLLKYTLDLKTLLIVDGLDEMNSKSEELFMDIINQRVDNLVVLCTSRPEKVPYFQTHIPHEYRIAHLKITGVADNKREEFIRKYHDEMLRQGLSTGDTEEIVEYVKKSEIHLQKHYRLPLNLVVLVWLWADDKARINAVTTSSELYFETHKLMKRKLTERLAHNEATKGVDRDDLHKKVECFLSSMYREALVALRWDTLEKFLPKSLHQMKLACSTNNLPSKETMSAFLVVKMVEGEEQVSIPHKLLHEFYASLWIVQSLFDESCKRENDTLFQNYAMFLQTQSIGSTLQQDLLNDVMTKLTQRVEIQKPDAIRSILADLHSDDPATLRMSKYQSLLLQVAGVLYTQHSSKIKDCTAQDIVELLKESGLGHNDDNEWFELLDLVNNDSAVIKYVSRHICNSITIKEGHIRAALKLLKDARPKKVRVSINSNHRNIAEFPNLLESITRIKCKVELYFHHDFQHPGLVTTDDNELQAVVERCEVLEFLGNLSGEAVSLLPNNITFLNLVVSSDNHAASLFSHLQVVIPKLPLVGLCLHITCGVSASDVTQVPASNILLWLLLTDVEDDNMTRACDIVCNLLNSDSMFMDIRFPRANVSVAGWEQLLERLQQSGVHVGHISIPEDAE</sequence>